<proteinExistence type="predicted"/>
<reference evidence="1" key="1">
    <citation type="submission" date="2019-11" db="EMBL/GenBank/DDBJ databases">
        <authorList>
            <person name="Feng L."/>
        </authorList>
    </citation>
    <scope>NUCLEOTIDE SEQUENCE</scope>
    <source>
        <strain evidence="1">BdentiumLFYP24</strain>
    </source>
</reference>
<dbReference type="AlphaFoldDB" id="A0A6N2RGJ9"/>
<gene>
    <name evidence="1" type="ORF">BDLFYP24_00955</name>
</gene>
<accession>A0A6N2RGJ9</accession>
<sequence>MLSYQLHVGVLRYSYSLRTDKYLKGMKQKIDIATFAMR</sequence>
<name>A0A6N2RGJ9_9BIFI</name>
<evidence type="ECO:0000313" key="1">
    <source>
        <dbReference type="EMBL" id="VYS78935.1"/>
    </source>
</evidence>
<organism evidence="1">
    <name type="scientific">Bifidobacterium dentium</name>
    <dbReference type="NCBI Taxonomy" id="1689"/>
    <lineage>
        <taxon>Bacteria</taxon>
        <taxon>Bacillati</taxon>
        <taxon>Actinomycetota</taxon>
        <taxon>Actinomycetes</taxon>
        <taxon>Bifidobacteriales</taxon>
        <taxon>Bifidobacteriaceae</taxon>
        <taxon>Bifidobacterium</taxon>
    </lineage>
</organism>
<protein>
    <submittedName>
        <fullName evidence="1">Uncharacterized protein</fullName>
    </submittedName>
</protein>
<dbReference type="EMBL" id="CACRSP010000002">
    <property type="protein sequence ID" value="VYS78935.1"/>
    <property type="molecule type" value="Genomic_DNA"/>
</dbReference>